<evidence type="ECO:0000313" key="3">
    <source>
        <dbReference type="Proteomes" id="UP000287651"/>
    </source>
</evidence>
<evidence type="ECO:0000256" key="1">
    <source>
        <dbReference type="SAM" id="MobiDB-lite"/>
    </source>
</evidence>
<proteinExistence type="predicted"/>
<sequence>MRLNHVELFYTFLLHLCSKGTEERGDQPRPGHLQGWPTTAKVPCKGAAGCGLDSPQERPTMASLQAAEGGQQPEAKLQKQPPAGAMAMGTTPVGRPPAGKSCRLQGRPIAGTLAKATVPAPWQGGYRRARVAATVIVARGGQEGLGHSFLQKVYFTPLNLGNFEDCPHV</sequence>
<dbReference type="Proteomes" id="UP000287651">
    <property type="component" value="Unassembled WGS sequence"/>
</dbReference>
<feature type="region of interest" description="Disordered" evidence="1">
    <location>
        <begin position="47"/>
        <end position="99"/>
    </location>
</feature>
<evidence type="ECO:0000313" key="2">
    <source>
        <dbReference type="EMBL" id="RRT67022.1"/>
    </source>
</evidence>
<dbReference type="AlphaFoldDB" id="A0A426ZSL4"/>
<comment type="caution">
    <text evidence="2">The sequence shown here is derived from an EMBL/GenBank/DDBJ whole genome shotgun (WGS) entry which is preliminary data.</text>
</comment>
<organism evidence="2 3">
    <name type="scientific">Ensete ventricosum</name>
    <name type="common">Abyssinian banana</name>
    <name type="synonym">Musa ensete</name>
    <dbReference type="NCBI Taxonomy" id="4639"/>
    <lineage>
        <taxon>Eukaryota</taxon>
        <taxon>Viridiplantae</taxon>
        <taxon>Streptophyta</taxon>
        <taxon>Embryophyta</taxon>
        <taxon>Tracheophyta</taxon>
        <taxon>Spermatophyta</taxon>
        <taxon>Magnoliopsida</taxon>
        <taxon>Liliopsida</taxon>
        <taxon>Zingiberales</taxon>
        <taxon>Musaceae</taxon>
        <taxon>Ensete</taxon>
    </lineage>
</organism>
<protein>
    <submittedName>
        <fullName evidence="2">Uncharacterized protein</fullName>
    </submittedName>
</protein>
<gene>
    <name evidence="2" type="ORF">B296_00017046</name>
</gene>
<reference evidence="2 3" key="1">
    <citation type="journal article" date="2014" name="Agronomy (Basel)">
        <title>A Draft Genome Sequence for Ensete ventricosum, the Drought-Tolerant Tree Against Hunger.</title>
        <authorList>
            <person name="Harrison J."/>
            <person name="Moore K.A."/>
            <person name="Paszkiewicz K."/>
            <person name="Jones T."/>
            <person name="Grant M."/>
            <person name="Ambacheew D."/>
            <person name="Muzemil S."/>
            <person name="Studholme D.J."/>
        </authorList>
    </citation>
    <scope>NUCLEOTIDE SEQUENCE [LARGE SCALE GENOMIC DNA]</scope>
</reference>
<accession>A0A426ZSL4</accession>
<name>A0A426ZSL4_ENSVE</name>
<dbReference type="EMBL" id="AMZH03005197">
    <property type="protein sequence ID" value="RRT67022.1"/>
    <property type="molecule type" value="Genomic_DNA"/>
</dbReference>